<feature type="transmembrane region" description="Helical" evidence="7">
    <location>
        <begin position="130"/>
        <end position="151"/>
    </location>
</feature>
<evidence type="ECO:0000313" key="9">
    <source>
        <dbReference type="EMBL" id="CCO58742.1"/>
    </source>
</evidence>
<dbReference type="Pfam" id="PF00528">
    <property type="entry name" value="BPD_transp_1"/>
    <property type="match status" value="1"/>
</dbReference>
<dbReference type="eggNOG" id="COG1175">
    <property type="taxonomic scope" value="Bacteria"/>
</dbReference>
<dbReference type="GO" id="GO:0055085">
    <property type="term" value="P:transmembrane transport"/>
    <property type="evidence" value="ECO:0007669"/>
    <property type="project" value="InterPro"/>
</dbReference>
<dbReference type="CDD" id="cd06261">
    <property type="entry name" value="TM_PBP2"/>
    <property type="match status" value="1"/>
</dbReference>
<keyword evidence="5 7" id="KW-1133">Transmembrane helix</keyword>
<accession>U4KDY5</accession>
<name>U4KDY5_9VIBR</name>
<keyword evidence="9" id="KW-0762">Sugar transport</keyword>
<dbReference type="Proteomes" id="UP000016895">
    <property type="component" value="Chromosome 1"/>
</dbReference>
<keyword evidence="2 7" id="KW-0813">Transport</keyword>
<evidence type="ECO:0000256" key="6">
    <source>
        <dbReference type="ARBA" id="ARBA00023136"/>
    </source>
</evidence>
<keyword evidence="4 7" id="KW-0812">Transmembrane</keyword>
<evidence type="ECO:0000313" key="10">
    <source>
        <dbReference type="Proteomes" id="UP000016895"/>
    </source>
</evidence>
<dbReference type="AlphaFoldDB" id="U4KDY5"/>
<dbReference type="PANTHER" id="PTHR43005:SF1">
    <property type="entry name" value="SPERMIDINE_PUTRESCINE TRANSPORT SYSTEM PERMEASE PROTEIN"/>
    <property type="match status" value="1"/>
</dbReference>
<evidence type="ECO:0000256" key="7">
    <source>
        <dbReference type="RuleBase" id="RU363032"/>
    </source>
</evidence>
<sequence>MHQDQSVVTKTLATPRRQPDDTDVVMKYQRKFVFPVAMIAPAVALIGILMYYPMFGTFIESLYTTSFINPEPEFVGFNLYTKLLSQDQFWQIIQNSLVWTFGVILLQNLFGFLAALLLNEKLPGQGLMRSLVLLPWVLPGIVAAILWRFMYDPQLGLINSMFLSTSLIDEAVAWLATPETAMFAVVIAAVWKGFPFSTVVYLAALQSVDKEQIEASVVDGAGPIRRLFEIIIPAVKHVMAINLLLTAILTFNYFDMVWVLTRGGPKDTTHIFPTKIFELGFGQFRFGEAATYGVMSILILVVLLTLYFWLQRRESR</sequence>
<evidence type="ECO:0000259" key="8">
    <source>
        <dbReference type="PROSITE" id="PS50928"/>
    </source>
</evidence>
<dbReference type="InterPro" id="IPR035906">
    <property type="entry name" value="MetI-like_sf"/>
</dbReference>
<feature type="transmembrane region" description="Helical" evidence="7">
    <location>
        <begin position="97"/>
        <end position="118"/>
    </location>
</feature>
<evidence type="ECO:0000256" key="4">
    <source>
        <dbReference type="ARBA" id="ARBA00022692"/>
    </source>
</evidence>
<dbReference type="PROSITE" id="PS50928">
    <property type="entry name" value="ABC_TM1"/>
    <property type="match status" value="1"/>
</dbReference>
<keyword evidence="6 7" id="KW-0472">Membrane</keyword>
<protein>
    <submittedName>
        <fullName evidence="9">Putative ABC-type sugar transport system, permease component</fullName>
    </submittedName>
</protein>
<dbReference type="Gene3D" id="1.10.3720.10">
    <property type="entry name" value="MetI-like"/>
    <property type="match status" value="1"/>
</dbReference>
<organism evidence="9 10">
    <name type="scientific">Vibrio nigripulchritudo</name>
    <dbReference type="NCBI Taxonomy" id="28173"/>
    <lineage>
        <taxon>Bacteria</taxon>
        <taxon>Pseudomonadati</taxon>
        <taxon>Pseudomonadota</taxon>
        <taxon>Gammaproteobacteria</taxon>
        <taxon>Vibrionales</taxon>
        <taxon>Vibrionaceae</taxon>
        <taxon>Vibrio</taxon>
    </lineage>
</organism>
<comment type="similarity">
    <text evidence="7">Belongs to the binding-protein-dependent transport system permease family.</text>
</comment>
<dbReference type="PANTHER" id="PTHR43005">
    <property type="entry name" value="BLR7065 PROTEIN"/>
    <property type="match status" value="1"/>
</dbReference>
<dbReference type="GO" id="GO:0005886">
    <property type="term" value="C:plasma membrane"/>
    <property type="evidence" value="ECO:0007669"/>
    <property type="project" value="UniProtKB-SubCell"/>
</dbReference>
<evidence type="ECO:0000256" key="3">
    <source>
        <dbReference type="ARBA" id="ARBA00022475"/>
    </source>
</evidence>
<proteinExistence type="inferred from homology"/>
<dbReference type="EMBL" id="FO203526">
    <property type="protein sequence ID" value="CCO58742.1"/>
    <property type="molecule type" value="Genomic_DNA"/>
</dbReference>
<keyword evidence="3" id="KW-1003">Cell membrane</keyword>
<dbReference type="RefSeq" id="WP_022551405.1">
    <property type="nucleotide sequence ID" value="NC_022528.1"/>
</dbReference>
<feature type="domain" description="ABC transmembrane type-1" evidence="8">
    <location>
        <begin position="93"/>
        <end position="307"/>
    </location>
</feature>
<keyword evidence="10" id="KW-1185">Reference proteome</keyword>
<dbReference type="InterPro" id="IPR000515">
    <property type="entry name" value="MetI-like"/>
</dbReference>
<feature type="transmembrane region" description="Helical" evidence="7">
    <location>
        <begin position="289"/>
        <end position="310"/>
    </location>
</feature>
<reference evidence="9 10" key="1">
    <citation type="journal article" date="2013" name="ISME J.">
        <title>Comparative genomics of pathogenic lineages of Vibrio nigripulchritudo identifies virulence-associated traits.</title>
        <authorList>
            <person name="Goudenege D."/>
            <person name="Labreuche Y."/>
            <person name="Krin E."/>
            <person name="Ansquer D."/>
            <person name="Mangenot S."/>
            <person name="Calteau A."/>
            <person name="Medigue C."/>
            <person name="Mazel D."/>
            <person name="Polz M.F."/>
            <person name="Le Roux F."/>
        </authorList>
    </citation>
    <scope>NUCLEOTIDE SEQUENCE [LARGE SCALE GENOMIC DNA]</scope>
    <source>
        <strain evidence="10">SnF1</strain>
    </source>
</reference>
<evidence type="ECO:0000256" key="1">
    <source>
        <dbReference type="ARBA" id="ARBA00004651"/>
    </source>
</evidence>
<dbReference type="SUPFAM" id="SSF161098">
    <property type="entry name" value="MetI-like"/>
    <property type="match status" value="1"/>
</dbReference>
<dbReference type="STRING" id="28173.VIBNI_A2694"/>
<comment type="subcellular location">
    <subcellularLocation>
        <location evidence="1 7">Cell membrane</location>
        <topology evidence="1 7">Multi-pass membrane protein</topology>
    </subcellularLocation>
</comment>
<feature type="transmembrane region" description="Helical" evidence="7">
    <location>
        <begin position="234"/>
        <end position="254"/>
    </location>
</feature>
<evidence type="ECO:0000256" key="5">
    <source>
        <dbReference type="ARBA" id="ARBA00022989"/>
    </source>
</evidence>
<feature type="transmembrane region" description="Helical" evidence="7">
    <location>
        <begin position="32"/>
        <end position="52"/>
    </location>
</feature>
<gene>
    <name evidence="9" type="ORF">VIBNI_A2694</name>
</gene>
<dbReference type="PATRIC" id="fig|1260221.3.peg.2563"/>
<dbReference type="OrthoDB" id="9785347at2"/>
<evidence type="ECO:0000256" key="2">
    <source>
        <dbReference type="ARBA" id="ARBA00022448"/>
    </source>
</evidence>
<dbReference type="KEGG" id="vni:VIBNI_A2694"/>